<comment type="caution">
    <text evidence="1">The sequence shown here is derived from an EMBL/GenBank/DDBJ whole genome shotgun (WGS) entry which is preliminary data.</text>
</comment>
<dbReference type="EMBL" id="BDQG01000001">
    <property type="protein sequence ID" value="GAW67969.1"/>
    <property type="molecule type" value="Genomic_DNA"/>
</dbReference>
<reference evidence="2" key="2">
    <citation type="submission" date="2017-05" db="EMBL/GenBank/DDBJ databases">
        <title>Draft genome sequence of Geobacter pelophilus, a iron(III)-reducing bacteria.</title>
        <authorList>
            <person name="Aoyagi T."/>
            <person name="Koike H."/>
            <person name="Morita T."/>
            <person name="Sato Y."/>
            <person name="Habe H."/>
            <person name="Hori T."/>
        </authorList>
    </citation>
    <scope>NUCLEOTIDE SEQUENCE [LARGE SCALE GENOMIC DNA]</scope>
    <source>
        <strain evidence="2">Drf2</strain>
    </source>
</reference>
<keyword evidence="2" id="KW-1185">Reference proteome</keyword>
<organism evidence="1 2">
    <name type="scientific">Geoanaerobacter pelophilus</name>
    <dbReference type="NCBI Taxonomy" id="60036"/>
    <lineage>
        <taxon>Bacteria</taxon>
        <taxon>Pseudomonadati</taxon>
        <taxon>Thermodesulfobacteriota</taxon>
        <taxon>Desulfuromonadia</taxon>
        <taxon>Geobacterales</taxon>
        <taxon>Geobacteraceae</taxon>
        <taxon>Geoanaerobacter</taxon>
    </lineage>
</organism>
<reference evidence="1 2" key="1">
    <citation type="submission" date="2017-04" db="EMBL/GenBank/DDBJ databases">
        <authorList>
            <consortium name="Geobacter pelophilus Genome Sequencing"/>
            <person name="Aoyagi T."/>
            <person name="Koike H."/>
            <person name="Hori T."/>
        </authorList>
    </citation>
    <scope>NUCLEOTIDE SEQUENCE [LARGE SCALE GENOMIC DNA]</scope>
    <source>
        <strain evidence="1 2">Drf2</strain>
    </source>
</reference>
<name>A0ABQ0MLL6_9BACT</name>
<dbReference type="Proteomes" id="UP000194153">
    <property type="component" value="Unassembled WGS sequence"/>
</dbReference>
<accession>A0ABQ0MLL6</accession>
<proteinExistence type="predicted"/>
<dbReference type="RefSeq" id="WP_143424286.1">
    <property type="nucleotide sequence ID" value="NZ_BDQG01000001.1"/>
</dbReference>
<evidence type="ECO:0000313" key="2">
    <source>
        <dbReference type="Proteomes" id="UP000194153"/>
    </source>
</evidence>
<protein>
    <submittedName>
        <fullName evidence="1">Uncharacterized protein</fullName>
    </submittedName>
</protein>
<gene>
    <name evidence="1" type="ORF">GPEL0_01r4081</name>
</gene>
<sequence>MELSVTQNIYYSSEKKIQLTQVAESLLALERIICRTPAALEKLFPDTQIEKVYVYIDKLESGSIYEDIVVKFVFGSQENLDDFILKSRNACGMETLDKKPILKLLILSTILFGGVYAASYFGSSKESKTVIQNQYNYAIKLGSELSGTSVEQFKDIIESSVSSRSSLAKDTTKFIRPAKFDKKSFIYFDIEKEVFIPPEVIRAVPASLREDISDEYLKDFTNVEVSIRAIDLDSFKRGWAVVIDVISDKRIPLQLDNDINPESLIGLRSFNGDVTVMYERGESGDIPKKVFLRKIIN</sequence>
<evidence type="ECO:0000313" key="1">
    <source>
        <dbReference type="EMBL" id="GAW67969.1"/>
    </source>
</evidence>